<dbReference type="SUPFAM" id="SSF55811">
    <property type="entry name" value="Nudix"/>
    <property type="match status" value="1"/>
</dbReference>
<dbReference type="Proteomes" id="UP001550378">
    <property type="component" value="Unassembled WGS sequence"/>
</dbReference>
<evidence type="ECO:0000313" key="3">
    <source>
        <dbReference type="Proteomes" id="UP001550378"/>
    </source>
</evidence>
<keyword evidence="2" id="KW-0378">Hydrolase</keyword>
<dbReference type="PROSITE" id="PS51462">
    <property type="entry name" value="NUDIX"/>
    <property type="match status" value="1"/>
</dbReference>
<gene>
    <name evidence="2" type="ORF">ABZ508_12995</name>
</gene>
<accession>A0ABV2W404</accession>
<dbReference type="Gene3D" id="3.90.79.10">
    <property type="entry name" value="Nucleoside Triphosphate Pyrophosphohydrolase"/>
    <property type="match status" value="1"/>
</dbReference>
<comment type="caution">
    <text evidence="2">The sequence shown here is derived from an EMBL/GenBank/DDBJ whole genome shotgun (WGS) entry which is preliminary data.</text>
</comment>
<evidence type="ECO:0000259" key="1">
    <source>
        <dbReference type="PROSITE" id="PS51462"/>
    </source>
</evidence>
<feature type="domain" description="Nudix hydrolase" evidence="1">
    <location>
        <begin position="26"/>
        <end position="160"/>
    </location>
</feature>
<sequence length="177" mass="19953">MTTSPGPSPSPGSAWLPPEQFAETLPKATVFGSVFFTDERDHPLHLRAVYSSTHPWQWPGGTTEAGERPWRTAVRECEEETGIVVSGPPRLLAAVFGLPGAPWPYATAGYVFDGGRLTDQQIKEIRLAPEEHDEYRVLPLPQWRPLMPARDFDRLRRVMEARRTGRAAYIGAWDWED</sequence>
<dbReference type="EC" id="3.6.-.-" evidence="2"/>
<dbReference type="InterPro" id="IPR000086">
    <property type="entry name" value="NUDIX_hydrolase_dom"/>
</dbReference>
<dbReference type="GO" id="GO:0016787">
    <property type="term" value="F:hydrolase activity"/>
    <property type="evidence" value="ECO:0007669"/>
    <property type="project" value="UniProtKB-KW"/>
</dbReference>
<proteinExistence type="predicted"/>
<name>A0ABV2W404_9ACTN</name>
<protein>
    <submittedName>
        <fullName evidence="2">NUDIX hydrolase</fullName>
        <ecNumber evidence="2">3.6.-.-</ecNumber>
    </submittedName>
</protein>
<dbReference type="RefSeq" id="WP_359654277.1">
    <property type="nucleotide sequence ID" value="NZ_JBEXZP010000040.1"/>
</dbReference>
<dbReference type="Pfam" id="PF00293">
    <property type="entry name" value="NUDIX"/>
    <property type="match status" value="1"/>
</dbReference>
<evidence type="ECO:0000313" key="2">
    <source>
        <dbReference type="EMBL" id="MEU0708264.1"/>
    </source>
</evidence>
<dbReference type="EMBL" id="JBEXZR010000009">
    <property type="protein sequence ID" value="MEU0708264.1"/>
    <property type="molecule type" value="Genomic_DNA"/>
</dbReference>
<reference evidence="2 3" key="1">
    <citation type="submission" date="2024-06" db="EMBL/GenBank/DDBJ databases">
        <title>The Natural Products Discovery Center: Release of the First 8490 Sequenced Strains for Exploring Actinobacteria Biosynthetic Diversity.</title>
        <authorList>
            <person name="Kalkreuter E."/>
            <person name="Kautsar S.A."/>
            <person name="Yang D."/>
            <person name="Bader C.D."/>
            <person name="Teijaro C.N."/>
            <person name="Fluegel L."/>
            <person name="Davis C.M."/>
            <person name="Simpson J.R."/>
            <person name="Lauterbach L."/>
            <person name="Steele A.D."/>
            <person name="Gui C."/>
            <person name="Meng S."/>
            <person name="Li G."/>
            <person name="Viehrig K."/>
            <person name="Ye F."/>
            <person name="Su P."/>
            <person name="Kiefer A.F."/>
            <person name="Nichols A."/>
            <person name="Cepeda A.J."/>
            <person name="Yan W."/>
            <person name="Fan B."/>
            <person name="Jiang Y."/>
            <person name="Adhikari A."/>
            <person name="Zheng C.-J."/>
            <person name="Schuster L."/>
            <person name="Cowan T.M."/>
            <person name="Smanski M.J."/>
            <person name="Chevrette M.G."/>
            <person name="De Carvalho L.P.S."/>
            <person name="Shen B."/>
        </authorList>
    </citation>
    <scope>NUCLEOTIDE SEQUENCE [LARGE SCALE GENOMIC DNA]</scope>
    <source>
        <strain evidence="2 3">NPDC006337</strain>
    </source>
</reference>
<organism evidence="2 3">
    <name type="scientific">Streptomyces lavendulocolor</name>
    <dbReference type="NCBI Taxonomy" id="67316"/>
    <lineage>
        <taxon>Bacteria</taxon>
        <taxon>Bacillati</taxon>
        <taxon>Actinomycetota</taxon>
        <taxon>Actinomycetes</taxon>
        <taxon>Kitasatosporales</taxon>
        <taxon>Streptomycetaceae</taxon>
        <taxon>Streptomyces</taxon>
    </lineage>
</organism>
<keyword evidence="3" id="KW-1185">Reference proteome</keyword>
<dbReference type="InterPro" id="IPR015797">
    <property type="entry name" value="NUDIX_hydrolase-like_dom_sf"/>
</dbReference>